<dbReference type="GO" id="GO:0009252">
    <property type="term" value="P:peptidoglycan biosynthetic process"/>
    <property type="evidence" value="ECO:0007669"/>
    <property type="project" value="UniProtKB-UniRule"/>
</dbReference>
<evidence type="ECO:0000313" key="8">
    <source>
        <dbReference type="EMBL" id="KKU93384.1"/>
    </source>
</evidence>
<evidence type="ECO:0000256" key="5">
    <source>
        <dbReference type="ARBA" id="ARBA00023239"/>
    </source>
</evidence>
<gene>
    <name evidence="7" type="primary">mltG</name>
    <name evidence="8" type="ORF">UY25_C0002G0108</name>
</gene>
<evidence type="ECO:0000256" key="3">
    <source>
        <dbReference type="ARBA" id="ARBA00022989"/>
    </source>
</evidence>
<keyword evidence="4 7" id="KW-0472">Membrane</keyword>
<dbReference type="Proteomes" id="UP000034462">
    <property type="component" value="Unassembled WGS sequence"/>
</dbReference>
<dbReference type="GO" id="GO:0005886">
    <property type="term" value="C:plasma membrane"/>
    <property type="evidence" value="ECO:0007669"/>
    <property type="project" value="UniProtKB-SubCell"/>
</dbReference>
<organism evidence="8 9">
    <name type="scientific">Candidatus Yanofskybacteria bacterium GW2011_GWC1_48_11</name>
    <dbReference type="NCBI Taxonomy" id="1619027"/>
    <lineage>
        <taxon>Bacteria</taxon>
        <taxon>Candidatus Yanofskyibacteriota</taxon>
    </lineage>
</organism>
<comment type="caution">
    <text evidence="8">The sequence shown here is derived from an EMBL/GenBank/DDBJ whole genome shotgun (WGS) entry which is preliminary data.</text>
</comment>
<keyword evidence="6 7" id="KW-0961">Cell wall biogenesis/degradation</keyword>
<dbReference type="Pfam" id="PF02618">
    <property type="entry name" value="YceG"/>
    <property type="match status" value="1"/>
</dbReference>
<protein>
    <recommendedName>
        <fullName evidence="7">Endolytic murein transglycosylase</fullName>
        <ecNumber evidence="7">4.2.2.29</ecNumber>
    </recommendedName>
    <alternativeName>
        <fullName evidence="7">Peptidoglycan lytic transglycosylase</fullName>
    </alternativeName>
    <alternativeName>
        <fullName evidence="7">Peptidoglycan polymerization terminase</fullName>
    </alternativeName>
</protein>
<comment type="similarity">
    <text evidence="7">Belongs to the transglycosylase MltG family.</text>
</comment>
<evidence type="ECO:0000256" key="2">
    <source>
        <dbReference type="ARBA" id="ARBA00022692"/>
    </source>
</evidence>
<sequence>MNIRSASKNIRDLFLSRLFHRKFTLRRTKLAWGAVAVFVVTVAIAGIIHIFLPINPDDANSVLFKVQEGEGSYRIASDLEEAGLIRSRTSFFLYAVLTGRALRLQSGDYLLSPSINANAILRALAGGDIVQERITILEGGDLRDIAAEFEKRGFFTQEEFFAVTGYPGIDYREETDLPRPKDFSGEFEFLRDKPPSVSLEGYLFPDTYQITKNETAEGFVRRALQNFRANLTSEILEAIKTQNKTIFEVVNWAALVEKEVRTFEDKQLVAGILQKRMENGVRLQADATVVYIRDGNYERVSIAETQIESPYNTYRIYGLPLGPISNPGIESIRAALEPVESAYWYYLSARDGTTIFSRTFKEHLAAKERYL</sequence>
<evidence type="ECO:0000256" key="7">
    <source>
        <dbReference type="HAMAP-Rule" id="MF_02065"/>
    </source>
</evidence>
<name>A0A837IMX7_9BACT</name>
<keyword evidence="5 7" id="KW-0456">Lyase</keyword>
<dbReference type="InterPro" id="IPR003770">
    <property type="entry name" value="MLTG-like"/>
</dbReference>
<proteinExistence type="inferred from homology"/>
<dbReference type="AlphaFoldDB" id="A0A837IMX7"/>
<dbReference type="EC" id="4.2.2.29" evidence="7"/>
<comment type="function">
    <text evidence="7">Functions as a peptidoglycan terminase that cleaves nascent peptidoglycan strands endolytically to terminate their elongation.</text>
</comment>
<dbReference type="NCBIfam" id="TIGR00247">
    <property type="entry name" value="endolytic transglycosylase MltG"/>
    <property type="match status" value="1"/>
</dbReference>
<evidence type="ECO:0000256" key="4">
    <source>
        <dbReference type="ARBA" id="ARBA00023136"/>
    </source>
</evidence>
<dbReference type="CDD" id="cd08010">
    <property type="entry name" value="MltG_like"/>
    <property type="match status" value="1"/>
</dbReference>
<dbReference type="PANTHER" id="PTHR30518">
    <property type="entry name" value="ENDOLYTIC MUREIN TRANSGLYCOSYLASE"/>
    <property type="match status" value="1"/>
</dbReference>
<dbReference type="GO" id="GO:0008932">
    <property type="term" value="F:lytic endotransglycosylase activity"/>
    <property type="evidence" value="ECO:0007669"/>
    <property type="project" value="UniProtKB-UniRule"/>
</dbReference>
<dbReference type="PANTHER" id="PTHR30518:SF2">
    <property type="entry name" value="ENDOLYTIC MUREIN TRANSGLYCOSYLASE"/>
    <property type="match status" value="1"/>
</dbReference>
<evidence type="ECO:0000256" key="1">
    <source>
        <dbReference type="ARBA" id="ARBA00022475"/>
    </source>
</evidence>
<keyword evidence="2 7" id="KW-0812">Transmembrane</keyword>
<accession>A0A837IMX7</accession>
<feature type="site" description="Important for catalytic activity" evidence="7">
    <location>
        <position position="259"/>
    </location>
</feature>
<dbReference type="GO" id="GO:0071555">
    <property type="term" value="P:cell wall organization"/>
    <property type="evidence" value="ECO:0007669"/>
    <property type="project" value="UniProtKB-KW"/>
</dbReference>
<dbReference type="Gene3D" id="3.30.1490.480">
    <property type="entry name" value="Endolytic murein transglycosylase"/>
    <property type="match status" value="1"/>
</dbReference>
<dbReference type="HAMAP" id="MF_02065">
    <property type="entry name" value="MltG"/>
    <property type="match status" value="1"/>
</dbReference>
<reference evidence="8 9" key="1">
    <citation type="journal article" date="2015" name="Nature">
        <title>rRNA introns, odd ribosomes, and small enigmatic genomes across a large radiation of phyla.</title>
        <authorList>
            <person name="Brown C.T."/>
            <person name="Hug L.A."/>
            <person name="Thomas B.C."/>
            <person name="Sharon I."/>
            <person name="Castelle C.J."/>
            <person name="Singh A."/>
            <person name="Wilkins M.J."/>
            <person name="Williams K.H."/>
            <person name="Banfield J.F."/>
        </authorList>
    </citation>
    <scope>NUCLEOTIDE SEQUENCE [LARGE SCALE GENOMIC DNA]</scope>
</reference>
<feature type="transmembrane region" description="Helical" evidence="7">
    <location>
        <begin position="30"/>
        <end position="52"/>
    </location>
</feature>
<comment type="subcellular location">
    <subcellularLocation>
        <location evidence="7">Cell membrane</location>
        <topology evidence="7">Single-pass membrane protein</topology>
    </subcellularLocation>
</comment>
<keyword evidence="3 7" id="KW-1133">Transmembrane helix</keyword>
<comment type="catalytic activity">
    <reaction evidence="7">
        <text>a peptidoglycan chain = a peptidoglycan chain with N-acetyl-1,6-anhydromuramyl-[peptide] at the reducing end + a peptidoglycan chain with N-acetylglucosamine at the non-reducing end.</text>
        <dbReference type="EC" id="4.2.2.29"/>
    </reaction>
</comment>
<evidence type="ECO:0000256" key="6">
    <source>
        <dbReference type="ARBA" id="ARBA00023316"/>
    </source>
</evidence>
<dbReference type="EMBL" id="LCPH01000002">
    <property type="protein sequence ID" value="KKU93384.1"/>
    <property type="molecule type" value="Genomic_DNA"/>
</dbReference>
<evidence type="ECO:0000313" key="9">
    <source>
        <dbReference type="Proteomes" id="UP000034462"/>
    </source>
</evidence>
<keyword evidence="1 7" id="KW-1003">Cell membrane</keyword>